<feature type="region of interest" description="Disordered" evidence="4">
    <location>
        <begin position="78"/>
        <end position="146"/>
    </location>
</feature>
<evidence type="ECO:0000256" key="1">
    <source>
        <dbReference type="ARBA" id="ARBA00022737"/>
    </source>
</evidence>
<evidence type="ECO:0000313" key="6">
    <source>
        <dbReference type="Proteomes" id="UP001195483"/>
    </source>
</evidence>
<feature type="compositionally biased region" description="Low complexity" evidence="4">
    <location>
        <begin position="618"/>
        <end position="629"/>
    </location>
</feature>
<feature type="repeat" description="ANK" evidence="3">
    <location>
        <begin position="424"/>
        <end position="456"/>
    </location>
</feature>
<feature type="region of interest" description="Disordered" evidence="4">
    <location>
        <begin position="748"/>
        <end position="770"/>
    </location>
</feature>
<feature type="repeat" description="ANK" evidence="3">
    <location>
        <begin position="493"/>
        <end position="525"/>
    </location>
</feature>
<dbReference type="PROSITE" id="PS50297">
    <property type="entry name" value="ANK_REP_REGION"/>
    <property type="match status" value="2"/>
</dbReference>
<sequence>MNSKKSKRANMGDQANRVVQGNHFEKQKSSMDEKELRDRMEAAEAMFTLSSLPIFMPSSPSPDEETGKMPKREATFVINGLNPPHTSSQQTARSPDARGGDSETRNKSAMPERRISVDLVTQVGASKSAQTQMKIGGSKETTHDTGTSARFFTQDLLTQIQQNPSLLQQILIRSFQAQQLQQQQQQQQQQSQNSQRLLQQPQQSHLATGATKVKPAVPVVLGIHNLPISLPQNKFSYNAVRKVSKDPPPQKVVSESKTSISVEKSETNSQSVSLMSDILLVKKTDTAENSLPLKKRRLLGMRDSPSPEKVLVQHILSSDDRPHYDGALSAIRPKNEGMNYKSSINCEMGTITGESSKSSGYLPLHGNPSTSLMVLSEVRNALVPDEDGDLPLHIAVVHEDIEMVQKFVDLMLMTNKSIDRFNKAHQTPLHLAVLINCLEAVRILLKGGANPNLVDKEGYTSFHLAAKLNQSQCLTILLSESKHDLDVNYRNYQGYAPIHTCVEMMSKDLVRQLLDAHADINITDGKSGRTALFHAVETRQLAMVDFLQSREANIDLPNYAGITPLYYAQTRNFTEISSILLKSNDGNRVSSLDRVAIPRFHVKSESSMSPISNRTVMSVGDGSSSNVSSPCQSGRGSPMDLSGAASQGSCAENQNNHVSHTDSLVSHTDVSCLPELEKRLKDTSNLGEQKYSRMSRLLFEKMETNFSVGKSSASDSKMLSTEQNDSKDGILTEELHQLDTLRDKVSELKFRSPGNPPVHSEEAKKQVGQRNSLLLNTKRDNSKQDVELTTAQISASCQMRNIKVEPTTLQSSYPRGYSQEKILQDETEVSKHETKVYQNEIKLSQHEIKGHVLDDTKVFQPEMEDSEVSSAIHGSKIQTLYFLDGTSFRPLQVIIDGETMTPVTFADTNSVESSVLNSVLQRVSQMQEKNLKHDSTSDSVSTSVKSSLPGSGEIGWNGEAGKTVANSHSYTSNKNTLTQETFHIKTERKENEMEKGLFVPVSFSSSSENSKSVTPPVGQVQRNISKSDLKNSPNAGKNSGGIEGDEQQVASKKIKFDTKKNSDCKTSSGNKPKRTTKRDETGTSSSSERGSNDSVPNLTLMSFPPGPGPNISKKQTNPVTVGSCLNPGRVPSTVANPRPAPVMTEGTLTRISPAIKAKISQALLSQRKQNRVQPPQSD</sequence>
<feature type="repeat" description="ANK" evidence="3">
    <location>
        <begin position="527"/>
        <end position="559"/>
    </location>
</feature>
<evidence type="ECO:0000313" key="5">
    <source>
        <dbReference type="EMBL" id="KAK3581723.1"/>
    </source>
</evidence>
<keyword evidence="1" id="KW-0677">Repeat</keyword>
<dbReference type="Pfam" id="PF12796">
    <property type="entry name" value="Ank_2"/>
    <property type="match status" value="1"/>
</dbReference>
<dbReference type="PROSITE" id="PS50088">
    <property type="entry name" value="ANK_REPEAT"/>
    <property type="match status" value="4"/>
</dbReference>
<dbReference type="AlphaFoldDB" id="A0AAE0RY77"/>
<feature type="compositionally biased region" description="Polar residues" evidence="4">
    <location>
        <begin position="123"/>
        <end position="133"/>
    </location>
</feature>
<dbReference type="GO" id="GO:0005829">
    <property type="term" value="C:cytosol"/>
    <property type="evidence" value="ECO:0007669"/>
    <property type="project" value="TreeGrafter"/>
</dbReference>
<dbReference type="PANTHER" id="PTHR46680">
    <property type="entry name" value="NF-KAPPA-B INHIBITOR ALPHA"/>
    <property type="match status" value="1"/>
</dbReference>
<feature type="compositionally biased region" description="Polar residues" evidence="4">
    <location>
        <begin position="644"/>
        <end position="654"/>
    </location>
</feature>
<feature type="compositionally biased region" description="Polar residues" evidence="4">
    <location>
        <begin position="84"/>
        <end position="93"/>
    </location>
</feature>
<dbReference type="InterPro" id="IPR002110">
    <property type="entry name" value="Ankyrin_rpt"/>
</dbReference>
<keyword evidence="2 3" id="KW-0040">ANK repeat</keyword>
<evidence type="ECO:0000256" key="2">
    <source>
        <dbReference type="ARBA" id="ARBA00023043"/>
    </source>
</evidence>
<feature type="compositionally biased region" description="Basic and acidic residues" evidence="4">
    <location>
        <begin position="1054"/>
        <end position="1063"/>
    </location>
</feature>
<feature type="repeat" description="ANK" evidence="3">
    <location>
        <begin position="387"/>
        <end position="423"/>
    </location>
</feature>
<dbReference type="EMBL" id="JAEAOA010000960">
    <property type="protein sequence ID" value="KAK3581723.1"/>
    <property type="molecule type" value="Genomic_DNA"/>
</dbReference>
<feature type="region of interest" description="Disordered" evidence="4">
    <location>
        <begin position="612"/>
        <end position="654"/>
    </location>
</feature>
<dbReference type="InterPro" id="IPR051070">
    <property type="entry name" value="NF-kappa-B_inhibitor"/>
</dbReference>
<dbReference type="GO" id="GO:0071356">
    <property type="term" value="P:cellular response to tumor necrosis factor"/>
    <property type="evidence" value="ECO:0007669"/>
    <property type="project" value="TreeGrafter"/>
</dbReference>
<feature type="compositionally biased region" description="Polar residues" evidence="4">
    <location>
        <begin position="1020"/>
        <end position="1037"/>
    </location>
</feature>
<evidence type="ECO:0000256" key="3">
    <source>
        <dbReference type="PROSITE-ProRule" id="PRU00023"/>
    </source>
</evidence>
<feature type="compositionally biased region" description="Low complexity" evidence="4">
    <location>
        <begin position="937"/>
        <end position="947"/>
    </location>
</feature>
<dbReference type="Proteomes" id="UP001195483">
    <property type="component" value="Unassembled WGS sequence"/>
</dbReference>
<dbReference type="PANTHER" id="PTHR46680:SF2">
    <property type="entry name" value="NF-KAPPA-B INHIBITOR ZETA"/>
    <property type="match status" value="1"/>
</dbReference>
<reference evidence="5" key="3">
    <citation type="submission" date="2023-05" db="EMBL/GenBank/DDBJ databases">
        <authorList>
            <person name="Smith C.H."/>
        </authorList>
    </citation>
    <scope>NUCLEOTIDE SEQUENCE</scope>
    <source>
        <strain evidence="5">CHS0354</strain>
        <tissue evidence="5">Mantle</tissue>
    </source>
</reference>
<feature type="compositionally biased region" description="Low complexity" evidence="4">
    <location>
        <begin position="1003"/>
        <end position="1016"/>
    </location>
</feature>
<reference evidence="5" key="1">
    <citation type="journal article" date="2021" name="Genome Biol. Evol.">
        <title>A High-Quality Reference Genome for a Parasitic Bivalve with Doubly Uniparental Inheritance (Bivalvia: Unionida).</title>
        <authorList>
            <person name="Smith C.H."/>
        </authorList>
    </citation>
    <scope>NUCLEOTIDE SEQUENCE</scope>
    <source>
        <strain evidence="5">CHS0354</strain>
    </source>
</reference>
<protein>
    <submittedName>
        <fullName evidence="5">Uncharacterized protein</fullName>
    </submittedName>
</protein>
<feature type="region of interest" description="Disordered" evidence="4">
    <location>
        <begin position="1003"/>
        <end position="1144"/>
    </location>
</feature>
<comment type="caution">
    <text evidence="5">The sequence shown here is derived from an EMBL/GenBank/DDBJ whole genome shotgun (WGS) entry which is preliminary data.</text>
</comment>
<evidence type="ECO:0000256" key="4">
    <source>
        <dbReference type="SAM" id="MobiDB-lite"/>
    </source>
</evidence>
<dbReference type="GO" id="GO:0051059">
    <property type="term" value="F:NF-kappaB binding"/>
    <property type="evidence" value="ECO:0007669"/>
    <property type="project" value="TreeGrafter"/>
</dbReference>
<feature type="compositionally biased region" description="Basic and acidic residues" evidence="4">
    <location>
        <begin position="23"/>
        <end position="38"/>
    </location>
</feature>
<dbReference type="SMART" id="SM00248">
    <property type="entry name" value="ANK"/>
    <property type="match status" value="6"/>
</dbReference>
<dbReference type="SUPFAM" id="SSF48403">
    <property type="entry name" value="Ankyrin repeat"/>
    <property type="match status" value="1"/>
</dbReference>
<keyword evidence="6" id="KW-1185">Reference proteome</keyword>
<feature type="region of interest" description="Disordered" evidence="4">
    <location>
        <begin position="926"/>
        <end position="960"/>
    </location>
</feature>
<name>A0AAE0RY77_9BIVA</name>
<gene>
    <name evidence="5" type="ORF">CHS0354_015491</name>
</gene>
<feature type="compositionally biased region" description="Low complexity" evidence="4">
    <location>
        <begin position="1082"/>
        <end position="1094"/>
    </location>
</feature>
<feature type="region of interest" description="Disordered" evidence="4">
    <location>
        <begin position="1"/>
        <end position="38"/>
    </location>
</feature>
<organism evidence="5 6">
    <name type="scientific">Potamilus streckersoni</name>
    <dbReference type="NCBI Taxonomy" id="2493646"/>
    <lineage>
        <taxon>Eukaryota</taxon>
        <taxon>Metazoa</taxon>
        <taxon>Spiralia</taxon>
        <taxon>Lophotrochozoa</taxon>
        <taxon>Mollusca</taxon>
        <taxon>Bivalvia</taxon>
        <taxon>Autobranchia</taxon>
        <taxon>Heteroconchia</taxon>
        <taxon>Palaeoheterodonta</taxon>
        <taxon>Unionida</taxon>
        <taxon>Unionoidea</taxon>
        <taxon>Unionidae</taxon>
        <taxon>Ambleminae</taxon>
        <taxon>Lampsilini</taxon>
        <taxon>Potamilus</taxon>
    </lineage>
</organism>
<dbReference type="InterPro" id="IPR036770">
    <property type="entry name" value="Ankyrin_rpt-contain_sf"/>
</dbReference>
<proteinExistence type="predicted"/>
<accession>A0AAE0RY77</accession>
<feature type="compositionally biased region" description="Basic and acidic residues" evidence="4">
    <location>
        <begin position="95"/>
        <end position="116"/>
    </location>
</feature>
<dbReference type="Gene3D" id="1.25.40.20">
    <property type="entry name" value="Ankyrin repeat-containing domain"/>
    <property type="match status" value="1"/>
</dbReference>
<reference evidence="5" key="2">
    <citation type="journal article" date="2021" name="Genome Biol. Evol.">
        <title>Developing a high-quality reference genome for a parasitic bivalve with doubly uniparental inheritance (Bivalvia: Unionida).</title>
        <authorList>
            <person name="Smith C.H."/>
        </authorList>
    </citation>
    <scope>NUCLEOTIDE SEQUENCE</scope>
    <source>
        <strain evidence="5">CHS0354</strain>
        <tissue evidence="5">Mantle</tissue>
    </source>
</reference>